<gene>
    <name evidence="1" type="ORF">vBDshSR5C_27</name>
</gene>
<protein>
    <submittedName>
        <fullName evidence="1">Uncharacterized protein</fullName>
    </submittedName>
</protein>
<sequence>MSIWPTSRRARQRAADLKRYEAEDRKLLKQRALRIKAIANRHLNAAQLTSRPVPVKEHVVVPYEDLLRMWDIADHIATDA</sequence>
<proteinExistence type="predicted"/>
<name>A0A1V0DY50_9CAUD</name>
<evidence type="ECO:0000313" key="2">
    <source>
        <dbReference type="Proteomes" id="UP000224401"/>
    </source>
</evidence>
<reference evidence="1 2" key="1">
    <citation type="submission" date="2017-02" db="EMBL/GenBank/DDBJ databases">
        <title>A novel roseosiphophage isolated from the oligotrophic South China Sea.</title>
        <authorList>
            <person name="Yang Y."/>
            <person name="Cai L."/>
            <person name="Zhang R."/>
        </authorList>
    </citation>
    <scope>NUCLEOTIDE SEQUENCE [LARGE SCALE GENOMIC DNA]</scope>
</reference>
<keyword evidence="2" id="KW-1185">Reference proteome</keyword>
<dbReference type="EMBL" id="KY606587">
    <property type="protein sequence ID" value="ARB06081.1"/>
    <property type="molecule type" value="Genomic_DNA"/>
</dbReference>
<evidence type="ECO:0000313" key="1">
    <source>
        <dbReference type="EMBL" id="ARB06081.1"/>
    </source>
</evidence>
<dbReference type="Proteomes" id="UP000224401">
    <property type="component" value="Segment"/>
</dbReference>
<organism evidence="1 2">
    <name type="scientific">Dinoroseobacter phage vB_DshS-R5C</name>
    <dbReference type="NCBI Taxonomy" id="1965368"/>
    <lineage>
        <taxon>Viruses</taxon>
        <taxon>Duplodnaviria</taxon>
        <taxon>Heunggongvirae</taxon>
        <taxon>Uroviricota</taxon>
        <taxon>Caudoviricetes</taxon>
        <taxon>Nanhaivirus</taxon>
        <taxon>Nanhaivirus D5C</taxon>
    </lineage>
</organism>
<accession>A0A1V0DY50</accession>